<feature type="non-terminal residue" evidence="2">
    <location>
        <position position="1"/>
    </location>
</feature>
<proteinExistence type="predicted"/>
<evidence type="ECO:0000256" key="1">
    <source>
        <dbReference type="SAM" id="MobiDB-lite"/>
    </source>
</evidence>
<feature type="compositionally biased region" description="Basic and acidic residues" evidence="1">
    <location>
        <begin position="31"/>
        <end position="45"/>
    </location>
</feature>
<sequence>NAIQLREGKDRESQGGWGCGSEGDFGWDPEGDFREWGPPGGHERTVNNNINAWVEKKRTQVGTDDRAAKRARPAAETQASIAQSGLRGAGANKKGAPPPRNQLEREGAQRKTVPAPAKDKVTRGCLRCEVQEGFDVESFVEERFLKQEVS</sequence>
<accession>A0A8H8DJQ4</accession>
<keyword evidence="3" id="KW-1185">Reference proteome</keyword>
<evidence type="ECO:0000313" key="2">
    <source>
        <dbReference type="EMBL" id="KAG5460357.1"/>
    </source>
</evidence>
<evidence type="ECO:0000313" key="3">
    <source>
        <dbReference type="Proteomes" id="UP000673691"/>
    </source>
</evidence>
<feature type="compositionally biased region" description="Basic and acidic residues" evidence="1">
    <location>
        <begin position="54"/>
        <end position="68"/>
    </location>
</feature>
<dbReference type="EMBL" id="JAEFCI010005339">
    <property type="protein sequence ID" value="KAG5460357.1"/>
    <property type="molecule type" value="Genomic_DNA"/>
</dbReference>
<comment type="caution">
    <text evidence="2">The sequence shown here is derived from an EMBL/GenBank/DDBJ whole genome shotgun (WGS) entry which is preliminary data.</text>
</comment>
<protein>
    <submittedName>
        <fullName evidence="2">Uncharacterized protein</fullName>
    </submittedName>
</protein>
<feature type="region of interest" description="Disordered" evidence="1">
    <location>
        <begin position="1"/>
        <end position="121"/>
    </location>
</feature>
<dbReference type="Proteomes" id="UP000673691">
    <property type="component" value="Unassembled WGS sequence"/>
</dbReference>
<name>A0A8H8DJQ4_9FUNG</name>
<feature type="non-terminal residue" evidence="2">
    <location>
        <position position="150"/>
    </location>
</feature>
<feature type="compositionally biased region" description="Basic and acidic residues" evidence="1">
    <location>
        <begin position="1"/>
        <end position="13"/>
    </location>
</feature>
<dbReference type="AlphaFoldDB" id="A0A8H8DJQ4"/>
<gene>
    <name evidence="2" type="ORF">BJ554DRAFT_7606</name>
</gene>
<reference evidence="2 3" key="1">
    <citation type="journal article" name="Sci. Rep.">
        <title>Genome-scale phylogenetic analyses confirm Olpidium as the closest living zoosporic fungus to the non-flagellated, terrestrial fungi.</title>
        <authorList>
            <person name="Chang Y."/>
            <person name="Rochon D."/>
            <person name="Sekimoto S."/>
            <person name="Wang Y."/>
            <person name="Chovatia M."/>
            <person name="Sandor L."/>
            <person name="Salamov A."/>
            <person name="Grigoriev I.V."/>
            <person name="Stajich J.E."/>
            <person name="Spatafora J.W."/>
        </authorList>
    </citation>
    <scope>NUCLEOTIDE SEQUENCE [LARGE SCALE GENOMIC DNA]</scope>
    <source>
        <strain evidence="2">S191</strain>
    </source>
</reference>
<organism evidence="2 3">
    <name type="scientific">Olpidium bornovanus</name>
    <dbReference type="NCBI Taxonomy" id="278681"/>
    <lineage>
        <taxon>Eukaryota</taxon>
        <taxon>Fungi</taxon>
        <taxon>Fungi incertae sedis</taxon>
        <taxon>Olpidiomycota</taxon>
        <taxon>Olpidiomycotina</taxon>
        <taxon>Olpidiomycetes</taxon>
        <taxon>Olpidiales</taxon>
        <taxon>Olpidiaceae</taxon>
        <taxon>Olpidium</taxon>
    </lineage>
</organism>